<evidence type="ECO:0000313" key="3">
    <source>
        <dbReference type="Proteomes" id="UP001500631"/>
    </source>
</evidence>
<dbReference type="Proteomes" id="UP001500631">
    <property type="component" value="Unassembled WGS sequence"/>
</dbReference>
<name>A0ABP9MHN7_9GAMM</name>
<organism evidence="2 3">
    <name type="scientific">Wohlfahrtiimonas larvae</name>
    <dbReference type="NCBI Taxonomy" id="1157986"/>
    <lineage>
        <taxon>Bacteria</taxon>
        <taxon>Pseudomonadati</taxon>
        <taxon>Pseudomonadota</taxon>
        <taxon>Gammaproteobacteria</taxon>
        <taxon>Cardiobacteriales</taxon>
        <taxon>Ignatzschineriaceae</taxon>
        <taxon>Wohlfahrtiimonas</taxon>
    </lineage>
</organism>
<protein>
    <recommendedName>
        <fullName evidence="1">UPF0246 protein GCM10023338_05200</fullName>
    </recommendedName>
</protein>
<dbReference type="InterPro" id="IPR005583">
    <property type="entry name" value="YaaA"/>
</dbReference>
<dbReference type="PANTHER" id="PTHR30283">
    <property type="entry name" value="PEROXIDE STRESS RESPONSE PROTEIN YAAA"/>
    <property type="match status" value="1"/>
</dbReference>
<proteinExistence type="inferred from homology"/>
<comment type="caution">
    <text evidence="2">The sequence shown here is derived from an EMBL/GenBank/DDBJ whole genome shotgun (WGS) entry which is preliminary data.</text>
</comment>
<reference evidence="3" key="1">
    <citation type="journal article" date="2019" name="Int. J. Syst. Evol. Microbiol.">
        <title>The Global Catalogue of Microorganisms (GCM) 10K type strain sequencing project: providing services to taxonomists for standard genome sequencing and annotation.</title>
        <authorList>
            <consortium name="The Broad Institute Genomics Platform"/>
            <consortium name="The Broad Institute Genome Sequencing Center for Infectious Disease"/>
            <person name="Wu L."/>
            <person name="Ma J."/>
        </authorList>
    </citation>
    <scope>NUCLEOTIDE SEQUENCE [LARGE SCALE GENOMIC DNA]</scope>
    <source>
        <strain evidence="3">JCM 18424</strain>
    </source>
</reference>
<keyword evidence="3" id="KW-1185">Reference proteome</keyword>
<dbReference type="EMBL" id="BAABKE010000002">
    <property type="protein sequence ID" value="GAA5095638.1"/>
    <property type="molecule type" value="Genomic_DNA"/>
</dbReference>
<dbReference type="NCBIfam" id="NF002542">
    <property type="entry name" value="PRK02101.1-3"/>
    <property type="match status" value="1"/>
</dbReference>
<accession>A0ABP9MHN7</accession>
<evidence type="ECO:0000313" key="2">
    <source>
        <dbReference type="EMBL" id="GAA5095638.1"/>
    </source>
</evidence>
<dbReference type="PANTHER" id="PTHR30283:SF4">
    <property type="entry name" value="PEROXIDE STRESS RESISTANCE PROTEIN YAAA"/>
    <property type="match status" value="1"/>
</dbReference>
<dbReference type="HAMAP" id="MF_00652">
    <property type="entry name" value="UPF0246"/>
    <property type="match status" value="1"/>
</dbReference>
<comment type="similarity">
    <text evidence="1">Belongs to the UPF0246 family.</text>
</comment>
<gene>
    <name evidence="2" type="primary">yaaA</name>
    <name evidence="2" type="ORF">GCM10023338_05200</name>
</gene>
<dbReference type="Pfam" id="PF03883">
    <property type="entry name" value="H2O2_YaaD"/>
    <property type="match status" value="1"/>
</dbReference>
<evidence type="ECO:0000256" key="1">
    <source>
        <dbReference type="HAMAP-Rule" id="MF_00652"/>
    </source>
</evidence>
<sequence>MLLFLLSPAKKLDETKQPPFEGNSSPHFLKQSIELIDILKKLSPPDLESLMKISGNLAVQNAARYSQFSIPFNHDNAKEAIFLFNGDAYEALRAYDLTEDQMTYLQSHLVMLSGLYGAVHPLDLIAPYRLEMGTALKNSKGKNLYEFWGDSVTQYLNGWIEKNKITAVVNLASNEYFSVIQRDKLSVPVITPIFKDLKNGQYKTISFNAKKARGLMVRYAAENNIHNAEDLKQFTVNDYYFKGENPTQMSEWLFYKD</sequence>